<gene>
    <name evidence="2" type="ORF">WMO46_09005</name>
</gene>
<sequence length="100" mass="11651">MSDEKVFIFHKNMQEHVNLTNLSAQVELLATQIRKNDEEIIYDLTDLMRILKVSRRTLFTWISEGILPTKMLGKKHYISKRDLMALIEGNPALQKGGRHE</sequence>
<organism evidence="2 3">
    <name type="scientific">Alistipes intestinihominis</name>
    <dbReference type="NCBI Taxonomy" id="3133172"/>
    <lineage>
        <taxon>Bacteria</taxon>
        <taxon>Pseudomonadati</taxon>
        <taxon>Bacteroidota</taxon>
        <taxon>Bacteroidia</taxon>
        <taxon>Bacteroidales</taxon>
        <taxon>Rikenellaceae</taxon>
        <taxon>Alistipes</taxon>
    </lineage>
</organism>
<protein>
    <submittedName>
        <fullName evidence="2">Helix-turn-helix domain-containing protein</fullName>
    </submittedName>
</protein>
<feature type="domain" description="Helix-turn-helix" evidence="1">
    <location>
        <begin position="42"/>
        <end position="90"/>
    </location>
</feature>
<dbReference type="InterPro" id="IPR041657">
    <property type="entry name" value="HTH_17"/>
</dbReference>
<dbReference type="SUPFAM" id="SSF46955">
    <property type="entry name" value="Putative DNA-binding domain"/>
    <property type="match status" value="1"/>
</dbReference>
<comment type="caution">
    <text evidence="2">The sequence shown here is derived from an EMBL/GenBank/DDBJ whole genome shotgun (WGS) entry which is preliminary data.</text>
</comment>
<accession>A0ABV1GYB7</accession>
<dbReference type="RefSeq" id="WP_195636335.1">
    <property type="nucleotide sequence ID" value="NZ_JBBMFL010000009.1"/>
</dbReference>
<dbReference type="EMBL" id="JBBMFL010000009">
    <property type="protein sequence ID" value="MEQ2545082.1"/>
    <property type="molecule type" value="Genomic_DNA"/>
</dbReference>
<dbReference type="Pfam" id="PF12728">
    <property type="entry name" value="HTH_17"/>
    <property type="match status" value="1"/>
</dbReference>
<keyword evidence="3" id="KW-1185">Reference proteome</keyword>
<evidence type="ECO:0000259" key="1">
    <source>
        <dbReference type="Pfam" id="PF12728"/>
    </source>
</evidence>
<dbReference type="InterPro" id="IPR009061">
    <property type="entry name" value="DNA-bd_dom_put_sf"/>
</dbReference>
<evidence type="ECO:0000313" key="2">
    <source>
        <dbReference type="EMBL" id="MEQ2545082.1"/>
    </source>
</evidence>
<name>A0ABV1GYB7_9BACT</name>
<proteinExistence type="predicted"/>
<evidence type="ECO:0000313" key="3">
    <source>
        <dbReference type="Proteomes" id="UP001460202"/>
    </source>
</evidence>
<dbReference type="Proteomes" id="UP001460202">
    <property type="component" value="Unassembled WGS sequence"/>
</dbReference>
<reference evidence="2 3" key="1">
    <citation type="submission" date="2024-03" db="EMBL/GenBank/DDBJ databases">
        <title>Human intestinal bacterial collection.</title>
        <authorList>
            <person name="Pauvert C."/>
            <person name="Hitch T.C.A."/>
            <person name="Clavel T."/>
        </authorList>
    </citation>
    <scope>NUCLEOTIDE SEQUENCE [LARGE SCALE GENOMIC DNA]</scope>
    <source>
        <strain evidence="2 3">CLA-KB-H122</strain>
    </source>
</reference>